<feature type="region of interest" description="Disordered" evidence="1">
    <location>
        <begin position="92"/>
        <end position="154"/>
    </location>
</feature>
<feature type="compositionally biased region" description="Basic and acidic residues" evidence="1">
    <location>
        <begin position="107"/>
        <end position="117"/>
    </location>
</feature>
<dbReference type="CDD" id="cd06849">
    <property type="entry name" value="lipoyl_domain"/>
    <property type="match status" value="1"/>
</dbReference>
<keyword evidence="5" id="KW-1185">Reference proteome</keyword>
<reference evidence="4 5" key="1">
    <citation type="journal article" date="2024" name="G3 (Bethesda)">
        <title>Genome assembly of Hibiscus sabdariffa L. provides insights into metabolisms of medicinal natural products.</title>
        <authorList>
            <person name="Kim T."/>
        </authorList>
    </citation>
    <scope>NUCLEOTIDE SEQUENCE [LARGE SCALE GENOMIC DNA]</scope>
    <source>
        <strain evidence="4">TK-2024</strain>
        <tissue evidence="4">Old leaves</tissue>
    </source>
</reference>
<evidence type="ECO:0000313" key="4">
    <source>
        <dbReference type="EMBL" id="KAK8579062.1"/>
    </source>
</evidence>
<dbReference type="PANTHER" id="PTHR43416">
    <property type="entry name" value="DIHYDROLIPOYLLYSINE-RESIDUE SUCCINYLTRANSFERASE COMPONENT OF 2-OXOGLUTARATE DEHYDROGENASE COMPLEX, MITOCHONDRIAL-RELATED"/>
    <property type="match status" value="1"/>
</dbReference>
<dbReference type="SUPFAM" id="SSF51230">
    <property type="entry name" value="Single hybrid motif"/>
    <property type="match status" value="1"/>
</dbReference>
<feature type="domain" description="Lipoyl-binding" evidence="2">
    <location>
        <begin position="28"/>
        <end position="77"/>
    </location>
</feature>
<protein>
    <recommendedName>
        <fullName evidence="6">PPM-type phosphatase domain-containing protein</fullName>
    </recommendedName>
</protein>
<gene>
    <name evidence="4" type="ORF">V6N12_069396</name>
</gene>
<evidence type="ECO:0000259" key="3">
    <source>
        <dbReference type="Pfam" id="PF00481"/>
    </source>
</evidence>
<dbReference type="Proteomes" id="UP001472677">
    <property type="component" value="Unassembled WGS sequence"/>
</dbReference>
<name>A0ABR2FDR2_9ROSI</name>
<dbReference type="InterPro" id="IPR050537">
    <property type="entry name" value="2-oxoacid_dehydrogenase"/>
</dbReference>
<feature type="domain" description="PPM-type phosphatase" evidence="3">
    <location>
        <begin position="2"/>
        <end position="27"/>
    </location>
</feature>
<evidence type="ECO:0000259" key="2">
    <source>
        <dbReference type="Pfam" id="PF00364"/>
    </source>
</evidence>
<dbReference type="InterPro" id="IPR000089">
    <property type="entry name" value="Biotin_lipoyl"/>
</dbReference>
<dbReference type="Pfam" id="PF00481">
    <property type="entry name" value="PP2C"/>
    <property type="match status" value="1"/>
</dbReference>
<organism evidence="4 5">
    <name type="scientific">Hibiscus sabdariffa</name>
    <name type="common">roselle</name>
    <dbReference type="NCBI Taxonomy" id="183260"/>
    <lineage>
        <taxon>Eukaryota</taxon>
        <taxon>Viridiplantae</taxon>
        <taxon>Streptophyta</taxon>
        <taxon>Embryophyta</taxon>
        <taxon>Tracheophyta</taxon>
        <taxon>Spermatophyta</taxon>
        <taxon>Magnoliopsida</taxon>
        <taxon>eudicotyledons</taxon>
        <taxon>Gunneridae</taxon>
        <taxon>Pentapetalae</taxon>
        <taxon>rosids</taxon>
        <taxon>malvids</taxon>
        <taxon>Malvales</taxon>
        <taxon>Malvaceae</taxon>
        <taxon>Malvoideae</taxon>
        <taxon>Hibiscus</taxon>
    </lineage>
</organism>
<evidence type="ECO:0000313" key="5">
    <source>
        <dbReference type="Proteomes" id="UP001472677"/>
    </source>
</evidence>
<comment type="caution">
    <text evidence="4">The sequence shown here is derived from an EMBL/GenBank/DDBJ whole genome shotgun (WGS) entry which is preliminary data.</text>
</comment>
<accession>A0ABR2FDR2</accession>
<sequence length="172" mass="18624">MALSVDHKPNQEDEYERIEAIGGKVIQWNEPGDRVTTDEPIAQIETDKTPLNVNSTIRQYVAKEGDIVEPGTRIAIISKSGEGIAAVALTEKKSEKAASEPSSSAETVKDDKPKAKVEASPAVEKPKAPSPPPLKRTVTEPVLPPKERGRRVSPFISVFTQMVPLGKMMLAS</sequence>
<dbReference type="InterPro" id="IPR011053">
    <property type="entry name" value="Single_hybrid_motif"/>
</dbReference>
<dbReference type="InterPro" id="IPR001932">
    <property type="entry name" value="PPM-type_phosphatase-like_dom"/>
</dbReference>
<dbReference type="Pfam" id="PF00364">
    <property type="entry name" value="Biotin_lipoyl"/>
    <property type="match status" value="1"/>
</dbReference>
<evidence type="ECO:0008006" key="6">
    <source>
        <dbReference type="Google" id="ProtNLM"/>
    </source>
</evidence>
<proteinExistence type="predicted"/>
<evidence type="ECO:0000256" key="1">
    <source>
        <dbReference type="SAM" id="MobiDB-lite"/>
    </source>
</evidence>
<dbReference type="PANTHER" id="PTHR43416:SF41">
    <property type="entry name" value="DIHYDROLIPOYLLYSINE-RESIDUE SUCCINYLTRANSFERASE COMPONENT OF 2-OXOGLUTARATE DEHYDROGENASE COMPLEX 2, MITOCHONDRIAL"/>
    <property type="match status" value="1"/>
</dbReference>
<dbReference type="EMBL" id="JBBPBM010000006">
    <property type="protein sequence ID" value="KAK8579062.1"/>
    <property type="molecule type" value="Genomic_DNA"/>
</dbReference>
<dbReference type="Gene3D" id="2.40.50.100">
    <property type="match status" value="1"/>
</dbReference>